<dbReference type="AlphaFoldDB" id="A0AAV2E6G3"/>
<reference evidence="2 3" key="1">
    <citation type="submission" date="2024-04" db="EMBL/GenBank/DDBJ databases">
        <authorList>
            <person name="Fracassetti M."/>
        </authorList>
    </citation>
    <scope>NUCLEOTIDE SEQUENCE [LARGE SCALE GENOMIC DNA]</scope>
</reference>
<proteinExistence type="predicted"/>
<name>A0AAV2E6G3_9ROSI</name>
<dbReference type="Proteomes" id="UP001497516">
    <property type="component" value="Chromosome 4"/>
</dbReference>
<evidence type="ECO:0000256" key="1">
    <source>
        <dbReference type="SAM" id="MobiDB-lite"/>
    </source>
</evidence>
<evidence type="ECO:0000313" key="3">
    <source>
        <dbReference type="Proteomes" id="UP001497516"/>
    </source>
</evidence>
<organism evidence="2 3">
    <name type="scientific">Linum trigynum</name>
    <dbReference type="NCBI Taxonomy" id="586398"/>
    <lineage>
        <taxon>Eukaryota</taxon>
        <taxon>Viridiplantae</taxon>
        <taxon>Streptophyta</taxon>
        <taxon>Embryophyta</taxon>
        <taxon>Tracheophyta</taxon>
        <taxon>Spermatophyta</taxon>
        <taxon>Magnoliopsida</taxon>
        <taxon>eudicotyledons</taxon>
        <taxon>Gunneridae</taxon>
        <taxon>Pentapetalae</taxon>
        <taxon>rosids</taxon>
        <taxon>fabids</taxon>
        <taxon>Malpighiales</taxon>
        <taxon>Linaceae</taxon>
        <taxon>Linum</taxon>
    </lineage>
</organism>
<sequence length="93" mass="10199">MIHKLFELSVVVPELDRFPAKLSMLVSPSSDVRIRFRQRGDDPGIVLFAMITTTQRKLEVAYAGIVVGSRNCLSSSPNKSSSTPCETCPGDSR</sequence>
<keyword evidence="3" id="KW-1185">Reference proteome</keyword>
<feature type="compositionally biased region" description="Low complexity" evidence="1">
    <location>
        <begin position="72"/>
        <end position="82"/>
    </location>
</feature>
<dbReference type="EMBL" id="OZ034817">
    <property type="protein sequence ID" value="CAL1381454.1"/>
    <property type="molecule type" value="Genomic_DNA"/>
</dbReference>
<protein>
    <submittedName>
        <fullName evidence="2">Uncharacterized protein</fullName>
    </submittedName>
</protein>
<evidence type="ECO:0000313" key="2">
    <source>
        <dbReference type="EMBL" id="CAL1381454.1"/>
    </source>
</evidence>
<accession>A0AAV2E6G3</accession>
<gene>
    <name evidence="2" type="ORF">LTRI10_LOCUS22832</name>
</gene>
<feature type="region of interest" description="Disordered" evidence="1">
    <location>
        <begin position="72"/>
        <end position="93"/>
    </location>
</feature>